<evidence type="ECO:0000313" key="12">
    <source>
        <dbReference type="EMBL" id="XBH23849.1"/>
    </source>
</evidence>
<dbReference type="InterPro" id="IPR007987">
    <property type="entry name" value="Poxvirus_A21"/>
</dbReference>
<keyword evidence="3" id="KW-1162">Viral penetration into host cytoplasm</keyword>
<name>A0AAU7E248_9POXV</name>
<evidence type="ECO:0000256" key="9">
    <source>
        <dbReference type="ARBA" id="ARBA00023136"/>
    </source>
</evidence>
<evidence type="ECO:0000256" key="4">
    <source>
        <dbReference type="ARBA" id="ARBA00022692"/>
    </source>
</evidence>
<keyword evidence="8" id="KW-1133">Transmembrane helix</keyword>
<evidence type="ECO:0000256" key="5">
    <source>
        <dbReference type="ARBA" id="ARBA00022844"/>
    </source>
</evidence>
<reference evidence="12" key="2">
    <citation type="submission" date="2024-02" db="EMBL/GenBank/DDBJ databases">
        <authorList>
            <person name="Hu B."/>
        </authorList>
    </citation>
    <scope>NUCLEOTIDE SEQUENCE</scope>
    <source>
        <strain evidence="12">1A/Uganda/UGR70/2019</strain>
    </source>
</reference>
<dbReference type="EMBL" id="PP711852">
    <property type="protein sequence ID" value="XBH23849.1"/>
    <property type="molecule type" value="Genomic_DNA"/>
</dbReference>
<protein>
    <submittedName>
        <fullName evidence="12">IMV membrane protein</fullName>
    </submittedName>
</protein>
<evidence type="ECO:0000256" key="7">
    <source>
        <dbReference type="ARBA" id="ARBA00022968"/>
    </source>
</evidence>
<dbReference type="GO" id="GO:0019031">
    <property type="term" value="C:viral envelope"/>
    <property type="evidence" value="ECO:0007669"/>
    <property type="project" value="UniProtKB-KW"/>
</dbReference>
<keyword evidence="11" id="KW-1160">Virus entry into host cell</keyword>
<keyword evidence="9" id="KW-0472">Membrane</keyword>
<accession>A0AAU7E248</accession>
<keyword evidence="7" id="KW-0735">Signal-anchor</keyword>
<comment type="subcellular location">
    <subcellularLocation>
        <location evidence="1">Virion membrane</location>
        <topology evidence="1">Single-pass type III membrane protein</topology>
    </subcellularLocation>
</comment>
<evidence type="ECO:0000256" key="2">
    <source>
        <dbReference type="ARBA" id="ARBA00022506"/>
    </source>
</evidence>
<evidence type="ECO:0000256" key="3">
    <source>
        <dbReference type="ARBA" id="ARBA00022595"/>
    </source>
</evidence>
<keyword evidence="6" id="KW-0261">Viral envelope protein</keyword>
<reference evidence="12" key="1">
    <citation type="journal article" date="2024" name="Microbiome">
        <title>Substantial viral diversity in bats and rodents from East Africa: insights into evolution, recombination, and cocirculation.</title>
        <authorList>
            <person name="Wang D."/>
            <person name="Yang X."/>
            <person name="Ren Z."/>
            <person name="Hu B."/>
            <person name="Zhao H."/>
            <person name="Yang K."/>
            <person name="Shi P."/>
            <person name="Zhang Z."/>
            <person name="Feng Q."/>
            <person name="Nawenja C.V."/>
            <person name="Obanda V."/>
            <person name="Robert K."/>
            <person name="Nalikka B."/>
            <person name="Waruhiu C.N."/>
            <person name="Ochola G.O."/>
            <person name="Onyuok S.O."/>
            <person name="Ochieng H."/>
            <person name="Li B."/>
            <person name="Zhu Y."/>
            <person name="Si H."/>
            <person name="Yin J."/>
            <person name="Kristiansen K."/>
            <person name="Jin X."/>
            <person name="Xu X."/>
            <person name="Xiao M."/>
            <person name="Agwanda B."/>
            <person name="Ommeh S."/>
            <person name="Li J."/>
            <person name="Shi Z.L."/>
        </authorList>
    </citation>
    <scope>NUCLEOTIDE SEQUENCE</scope>
    <source>
        <strain evidence="12">1A/Uganda/UGR70/2019</strain>
    </source>
</reference>
<keyword evidence="5" id="KW-0946">Virion</keyword>
<dbReference type="Pfam" id="PF05323">
    <property type="entry name" value="Pox_A21"/>
    <property type="match status" value="1"/>
</dbReference>
<evidence type="ECO:0000256" key="6">
    <source>
        <dbReference type="ARBA" id="ARBA00022879"/>
    </source>
</evidence>
<dbReference type="GO" id="GO:0039663">
    <property type="term" value="P:membrane fusion involved in viral entry into host cell"/>
    <property type="evidence" value="ECO:0007669"/>
    <property type="project" value="UniProtKB-KW"/>
</dbReference>
<evidence type="ECO:0000256" key="10">
    <source>
        <dbReference type="ARBA" id="ARBA00023157"/>
    </source>
</evidence>
<proteinExistence type="predicted"/>
<sequence length="99" mass="10713">MLVPAISDKLRVEYRAFSEISRATRDRFVCVDDTLATFSFTPFGVVAMVPVSATTQTPLGCAARAAADTAKLVPCESRDGLARLTSVCEKAYAELFFSL</sequence>
<evidence type="ECO:0000256" key="8">
    <source>
        <dbReference type="ARBA" id="ARBA00022989"/>
    </source>
</evidence>
<evidence type="ECO:0000256" key="1">
    <source>
        <dbReference type="ARBA" id="ARBA00004462"/>
    </source>
</evidence>
<evidence type="ECO:0000256" key="11">
    <source>
        <dbReference type="ARBA" id="ARBA00023296"/>
    </source>
</evidence>
<organism evidence="12">
    <name type="scientific">Rousettus bat poxvirus</name>
    <dbReference type="NCBI Taxonomy" id="3141933"/>
    <lineage>
        <taxon>Viruses</taxon>
        <taxon>Varidnaviria</taxon>
        <taxon>Bamfordvirae</taxon>
        <taxon>Nucleocytoviricota</taxon>
        <taxon>Pokkesviricetes</taxon>
        <taxon>Chitovirales</taxon>
        <taxon>Poxviridae</taxon>
    </lineage>
</organism>
<dbReference type="GO" id="GO:0046718">
    <property type="term" value="P:symbiont entry into host cell"/>
    <property type="evidence" value="ECO:0007669"/>
    <property type="project" value="UniProtKB-KW"/>
</dbReference>
<keyword evidence="4" id="KW-0812">Transmembrane</keyword>
<dbReference type="GO" id="GO:0055036">
    <property type="term" value="C:virion membrane"/>
    <property type="evidence" value="ECO:0007669"/>
    <property type="project" value="UniProtKB-SubCell"/>
</dbReference>
<keyword evidence="10" id="KW-1015">Disulfide bond</keyword>
<keyword evidence="2" id="KW-1168">Fusion of virus membrane with host membrane</keyword>